<organism evidence="1 2">
    <name type="scientific">Enterococcus italicus (strain DSM 15952 / CCUG 50447 / LMG 22039 / TP 1.5)</name>
    <dbReference type="NCBI Taxonomy" id="888064"/>
    <lineage>
        <taxon>Bacteria</taxon>
        <taxon>Bacillati</taxon>
        <taxon>Bacillota</taxon>
        <taxon>Bacilli</taxon>
        <taxon>Lactobacillales</taxon>
        <taxon>Enterococcaceae</taxon>
        <taxon>Enterococcus</taxon>
    </lineage>
</organism>
<protein>
    <submittedName>
        <fullName evidence="1">Uncharacterized protein</fullName>
    </submittedName>
</protein>
<dbReference type="RefSeq" id="WP_007208029.1">
    <property type="nucleotide sequence ID" value="NZ_GL622241.1"/>
</dbReference>
<reference evidence="1 2" key="1">
    <citation type="submission" date="2010-12" db="EMBL/GenBank/DDBJ databases">
        <authorList>
            <person name="Muzny D."/>
            <person name="Qin X."/>
            <person name="Deng J."/>
            <person name="Jiang H."/>
            <person name="Liu Y."/>
            <person name="Qu J."/>
            <person name="Song X.-Z."/>
            <person name="Zhang L."/>
            <person name="Thornton R."/>
            <person name="Coyle M."/>
            <person name="Francisco L."/>
            <person name="Jackson L."/>
            <person name="Javaid M."/>
            <person name="Korchina V."/>
            <person name="Kovar C."/>
            <person name="Mata R."/>
            <person name="Mathew T."/>
            <person name="Ngo R."/>
            <person name="Nguyen L."/>
            <person name="Nguyen N."/>
            <person name="Okwuonu G."/>
            <person name="Ongeri F."/>
            <person name="Pham C."/>
            <person name="Simmons D."/>
            <person name="Wilczek-Boney K."/>
            <person name="Hale W."/>
            <person name="Jakkamsetti A."/>
            <person name="Pham P."/>
            <person name="Ruth R."/>
            <person name="San Lucas F."/>
            <person name="Warren J."/>
            <person name="Zhang J."/>
            <person name="Zhao Z."/>
            <person name="Zhou C."/>
            <person name="Zhu D."/>
            <person name="Lee S."/>
            <person name="Bess C."/>
            <person name="Blankenburg K."/>
            <person name="Forbes L."/>
            <person name="Fu Q."/>
            <person name="Gubbala S."/>
            <person name="Hirani K."/>
            <person name="Jayaseelan J.C."/>
            <person name="Lara F."/>
            <person name="Munidasa M."/>
            <person name="Palculict T."/>
            <person name="Patil S."/>
            <person name="Pu L.-L."/>
            <person name="Saada N."/>
            <person name="Tang L."/>
            <person name="Weissenberger G."/>
            <person name="Zhu Y."/>
            <person name="Hemphill L."/>
            <person name="Shang Y."/>
            <person name="Youmans B."/>
            <person name="Ayvaz T."/>
            <person name="Ross M."/>
            <person name="Santibanez J."/>
            <person name="Aqrawi P."/>
            <person name="Gross S."/>
            <person name="Joshi V."/>
            <person name="Fowler G."/>
            <person name="Nazareth L."/>
            <person name="Reid J."/>
            <person name="Worley K."/>
            <person name="Petrosino J."/>
            <person name="Highlander S."/>
            <person name="Gibbs R."/>
        </authorList>
    </citation>
    <scope>NUCLEOTIDE SEQUENCE [LARGE SCALE GENOMIC DNA]</scope>
    <source>
        <strain evidence="2">DSM 15952 / CCUG 50447 / LMG 22039 / TP 1.5</strain>
    </source>
</reference>
<dbReference type="EMBL" id="AEPV01000037">
    <property type="protein sequence ID" value="EFU74097.1"/>
    <property type="molecule type" value="Genomic_DNA"/>
</dbReference>
<keyword evidence="2" id="KW-1185">Reference proteome</keyword>
<dbReference type="HOGENOM" id="CLU_1183564_0_0_9"/>
<evidence type="ECO:0000313" key="1">
    <source>
        <dbReference type="EMBL" id="EFU74097.1"/>
    </source>
</evidence>
<dbReference type="PATRIC" id="fig|888064.11.peg.253"/>
<dbReference type="Proteomes" id="UP000010296">
    <property type="component" value="Unassembled WGS sequence"/>
</dbReference>
<gene>
    <name evidence="1" type="ORF">HMPREF9088_1010</name>
</gene>
<dbReference type="GeneID" id="302705973"/>
<dbReference type="STRING" id="888064.HMPREF9088_1010"/>
<accession>E6LF70</accession>
<name>E6LF70_ENTI1</name>
<dbReference type="OrthoDB" id="2183234at2"/>
<proteinExistence type="predicted"/>
<sequence>MKKKQLAKLKQQFRPSFTDARQQLFHKMEEKAQEDYQLNLRVFLNGTEGHEMRIELLQPTERDQQIKVPLDENFTTVVKRIQNQEKGLLDRFSANLVEEVASYWIPEQTRSTPTIATTDGEKTTAFIKEIESFPKFTVKESDTSLEIYEETAKEPRLLASVSKVEENTRVIESALERKYKLKLEVIPVIDAYAAVPLAER</sequence>
<dbReference type="eggNOG" id="ENOG5033ZA5">
    <property type="taxonomic scope" value="Bacteria"/>
</dbReference>
<evidence type="ECO:0000313" key="2">
    <source>
        <dbReference type="Proteomes" id="UP000010296"/>
    </source>
</evidence>
<comment type="caution">
    <text evidence="1">The sequence shown here is derived from an EMBL/GenBank/DDBJ whole genome shotgun (WGS) entry which is preliminary data.</text>
</comment>
<dbReference type="AlphaFoldDB" id="E6LF70"/>